<evidence type="ECO:0000313" key="1">
    <source>
        <dbReference type="EMBL" id="PNP40675.1"/>
    </source>
</evidence>
<organism evidence="1 4">
    <name type="scientific">Trichoderma gamsii</name>
    <dbReference type="NCBI Taxonomy" id="398673"/>
    <lineage>
        <taxon>Eukaryota</taxon>
        <taxon>Fungi</taxon>
        <taxon>Dikarya</taxon>
        <taxon>Ascomycota</taxon>
        <taxon>Pezizomycotina</taxon>
        <taxon>Sordariomycetes</taxon>
        <taxon>Hypocreomycetidae</taxon>
        <taxon>Hypocreales</taxon>
        <taxon>Hypocreaceae</taxon>
        <taxon>Trichoderma</taxon>
    </lineage>
</organism>
<reference evidence="2" key="3">
    <citation type="submission" date="2017-08" db="EMBL/GenBank/DDBJ databases">
        <title>Trichoderma gamsii strain T6085, whole genome shotgun sequencing project.</title>
        <authorList>
            <person name="Baroncelli R."/>
        </authorList>
    </citation>
    <scope>NUCLEOTIDE SEQUENCE</scope>
    <source>
        <strain evidence="2">T6085</strain>
    </source>
</reference>
<evidence type="ECO:0000313" key="3">
    <source>
        <dbReference type="Proteomes" id="UP000054821"/>
    </source>
</evidence>
<gene>
    <name evidence="2" type="ORF">TGAM01_v207438</name>
    <name evidence="1" type="ORF">TGAMA5MH_07382</name>
</gene>
<dbReference type="Proteomes" id="UP000236546">
    <property type="component" value="Unassembled WGS sequence"/>
</dbReference>
<dbReference type="EMBL" id="JPDN02000027">
    <property type="protein sequence ID" value="PON23791.1"/>
    <property type="molecule type" value="Genomic_DNA"/>
</dbReference>
<keyword evidence="3" id="KW-1185">Reference proteome</keyword>
<evidence type="ECO:0000313" key="4">
    <source>
        <dbReference type="Proteomes" id="UP000236546"/>
    </source>
</evidence>
<reference evidence="1 4" key="2">
    <citation type="submission" date="2017-02" db="EMBL/GenBank/DDBJ databases">
        <title>Genomes of Trichoderma spp. with biocontrol activity.</title>
        <authorList>
            <person name="Gardiner D."/>
            <person name="Kazan K."/>
            <person name="Vos C."/>
            <person name="Harvey P."/>
        </authorList>
    </citation>
    <scope>NUCLEOTIDE SEQUENCE [LARGE SCALE GENOMIC DNA]</scope>
    <source>
        <strain evidence="1 4">A5MH</strain>
    </source>
</reference>
<dbReference type="OrthoDB" id="2446447at2759"/>
<protein>
    <recommendedName>
        <fullName evidence="5">Cupin type-1 domain-containing protein</fullName>
    </recommendedName>
</protein>
<comment type="caution">
    <text evidence="1">The sequence shown here is derived from an EMBL/GenBank/DDBJ whole genome shotgun (WGS) entry which is preliminary data.</text>
</comment>
<name>A0A2K0T576_9HYPO</name>
<dbReference type="EMBL" id="MTYH01000061">
    <property type="protein sequence ID" value="PNP40675.1"/>
    <property type="molecule type" value="Genomic_DNA"/>
</dbReference>
<dbReference type="CDD" id="cd02219">
    <property type="entry name" value="cupin_YjlB-like"/>
    <property type="match status" value="1"/>
</dbReference>
<proteinExistence type="predicted"/>
<evidence type="ECO:0008006" key="5">
    <source>
        <dbReference type="Google" id="ProtNLM"/>
    </source>
</evidence>
<dbReference type="Gene3D" id="2.60.120.10">
    <property type="entry name" value="Jelly Rolls"/>
    <property type="match status" value="1"/>
</dbReference>
<sequence length="176" mass="19644">MPSSVECYLLAPTNDVPNSQLPVILYRNVLPEPRNEETTTQFLTAYGWEKRGTWGHISMRHFHPNTHECYGIFQGNSTLLLGKIEDGEGVEVDVRAGDVIVLPAGTAHSSLESYDDYRYIGVYPKECPKWISEHGKQPATSFASMIRDVPAPKADPVYGRQGPLVALWNSKLEAKL</sequence>
<dbReference type="AlphaFoldDB" id="A0A2K0T576"/>
<accession>A0A2K0T576</accession>
<dbReference type="PANTHER" id="PTHR36448">
    <property type="entry name" value="BLR7373 PROTEIN"/>
    <property type="match status" value="1"/>
</dbReference>
<dbReference type="InterPro" id="IPR014710">
    <property type="entry name" value="RmlC-like_jellyroll"/>
</dbReference>
<evidence type="ECO:0000313" key="2">
    <source>
        <dbReference type="EMBL" id="PON23791.1"/>
    </source>
</evidence>
<dbReference type="InterPro" id="IPR011051">
    <property type="entry name" value="RmlC_Cupin_sf"/>
</dbReference>
<dbReference type="InterPro" id="IPR047121">
    <property type="entry name" value="YjiB-like"/>
</dbReference>
<dbReference type="SUPFAM" id="SSF51182">
    <property type="entry name" value="RmlC-like cupins"/>
    <property type="match status" value="1"/>
</dbReference>
<reference evidence="2 3" key="1">
    <citation type="journal article" date="2016" name="Genome Announc.">
        <title>Draft Whole-Genome Sequence of Trichoderma gamsii T6085, a Promising Biocontrol Agent of Fusarium Head Blight on Wheat.</title>
        <authorList>
            <person name="Baroncelli R."/>
            <person name="Zapparata A."/>
            <person name="Piaggeschi G."/>
            <person name="Sarrocco S."/>
            <person name="Vannacci G."/>
        </authorList>
    </citation>
    <scope>NUCLEOTIDE SEQUENCE [LARGE SCALE GENOMIC DNA]</scope>
    <source>
        <strain evidence="2 3">T6085</strain>
    </source>
</reference>
<dbReference type="RefSeq" id="XP_024405186.1">
    <property type="nucleotide sequence ID" value="XM_024550098.1"/>
</dbReference>
<dbReference type="Proteomes" id="UP000054821">
    <property type="component" value="Unassembled WGS sequence"/>
</dbReference>
<dbReference type="STRING" id="398673.A0A2K0T576"/>
<dbReference type="PANTHER" id="PTHR36448:SF2">
    <property type="entry name" value="CUPIN TYPE-1 DOMAIN-CONTAINING PROTEIN"/>
    <property type="match status" value="1"/>
</dbReference>
<dbReference type="GeneID" id="36347702"/>